<evidence type="ECO:0000313" key="2">
    <source>
        <dbReference type="EMBL" id="KAK1440902.1"/>
    </source>
</evidence>
<feature type="compositionally biased region" description="Basic and acidic residues" evidence="1">
    <location>
        <begin position="179"/>
        <end position="194"/>
    </location>
</feature>
<dbReference type="AlphaFoldDB" id="A0AAD8LG45"/>
<dbReference type="EMBL" id="JAUHHV010000001">
    <property type="protein sequence ID" value="KAK1440902.1"/>
    <property type="molecule type" value="Genomic_DNA"/>
</dbReference>
<reference evidence="2" key="1">
    <citation type="journal article" date="2023" name="bioRxiv">
        <title>Improved chromosome-level genome assembly for marigold (Tagetes erecta).</title>
        <authorList>
            <person name="Jiang F."/>
            <person name="Yuan L."/>
            <person name="Wang S."/>
            <person name="Wang H."/>
            <person name="Xu D."/>
            <person name="Wang A."/>
            <person name="Fan W."/>
        </authorList>
    </citation>
    <scope>NUCLEOTIDE SEQUENCE</scope>
    <source>
        <strain evidence="2">WSJ</strain>
        <tissue evidence="2">Leaf</tissue>
    </source>
</reference>
<keyword evidence="3" id="KW-1185">Reference proteome</keyword>
<dbReference type="Proteomes" id="UP001229421">
    <property type="component" value="Unassembled WGS sequence"/>
</dbReference>
<feature type="region of interest" description="Disordered" evidence="1">
    <location>
        <begin position="179"/>
        <end position="204"/>
    </location>
</feature>
<evidence type="ECO:0000256" key="1">
    <source>
        <dbReference type="SAM" id="MobiDB-lite"/>
    </source>
</evidence>
<comment type="caution">
    <text evidence="2">The sequence shown here is derived from an EMBL/GenBank/DDBJ whole genome shotgun (WGS) entry which is preliminary data.</text>
</comment>
<protein>
    <submittedName>
        <fullName evidence="2">Uncharacterized protein</fullName>
    </submittedName>
</protein>
<name>A0AAD8LG45_TARER</name>
<accession>A0AAD8LG45</accession>
<organism evidence="2 3">
    <name type="scientific">Tagetes erecta</name>
    <name type="common">African marigold</name>
    <dbReference type="NCBI Taxonomy" id="13708"/>
    <lineage>
        <taxon>Eukaryota</taxon>
        <taxon>Viridiplantae</taxon>
        <taxon>Streptophyta</taxon>
        <taxon>Embryophyta</taxon>
        <taxon>Tracheophyta</taxon>
        <taxon>Spermatophyta</taxon>
        <taxon>Magnoliopsida</taxon>
        <taxon>eudicotyledons</taxon>
        <taxon>Gunneridae</taxon>
        <taxon>Pentapetalae</taxon>
        <taxon>asterids</taxon>
        <taxon>campanulids</taxon>
        <taxon>Asterales</taxon>
        <taxon>Asteraceae</taxon>
        <taxon>Asteroideae</taxon>
        <taxon>Heliantheae alliance</taxon>
        <taxon>Tageteae</taxon>
        <taxon>Tagetes</taxon>
    </lineage>
</organism>
<proteinExistence type="predicted"/>
<evidence type="ECO:0000313" key="3">
    <source>
        <dbReference type="Proteomes" id="UP001229421"/>
    </source>
</evidence>
<sequence length="204" mass="23399">MNMVQFGFKFIGRTPNLSTTYNYFMQNVQVILRDASIAALPIEEFIEISDGFAGDFPEHTILRAQGSLMTPIYRSKFMGELLCEYRQHIACFDALAKIQAAEELTEETLDKYEGYFVEKYGKASSKDAKFDSDLWSRASGIKNTRKVNGYSNVSEPYIHGKHDPEIEKGYEVINELVKDKEEEQEEKEEKERLKGSYCGVGDRK</sequence>
<gene>
    <name evidence="2" type="ORF">QVD17_06735</name>
</gene>